<accession>A0A0Q3SXP1</accession>
<gene>
    <name evidence="1" type="ORF">ARD30_16395</name>
</gene>
<reference evidence="1 2" key="1">
    <citation type="submission" date="2015-10" db="EMBL/GenBank/DDBJ databases">
        <title>Draft genome of Bosea thiooxidans.</title>
        <authorList>
            <person name="Wang X."/>
        </authorList>
    </citation>
    <scope>NUCLEOTIDE SEQUENCE [LARGE SCALE GENOMIC DNA]</scope>
    <source>
        <strain evidence="1 2">CGMCC 9174</strain>
    </source>
</reference>
<comment type="caution">
    <text evidence="1">The sequence shown here is derived from an EMBL/GenBank/DDBJ whole genome shotgun (WGS) entry which is preliminary data.</text>
</comment>
<keyword evidence="2" id="KW-1185">Reference proteome</keyword>
<proteinExistence type="predicted"/>
<dbReference type="AlphaFoldDB" id="A0A0Q3SXP1"/>
<evidence type="ECO:0000313" key="2">
    <source>
        <dbReference type="Proteomes" id="UP000051562"/>
    </source>
</evidence>
<evidence type="ECO:0000313" key="1">
    <source>
        <dbReference type="EMBL" id="KQK30026.1"/>
    </source>
</evidence>
<sequence length="174" mass="19491">MRDSKSQGLGITRELHMHTVDIQMPPPRPGRDQISVNCSEWELFDHRPAFGRQWVIRGLQGRDDITTVEVIVSRDRIVTMVLEPGIPPNTTNVRGQLAVEGQPEPAFVTLQHRSIDDRPGATIFAPVDLDGLKALLEALWQGAGMKLTLVAGERELIQAPLYNDASYREVYQQV</sequence>
<protein>
    <submittedName>
        <fullName evidence="1">Uncharacterized protein</fullName>
    </submittedName>
</protein>
<dbReference type="EMBL" id="LMAR01000044">
    <property type="protein sequence ID" value="KQK30026.1"/>
    <property type="molecule type" value="Genomic_DNA"/>
</dbReference>
<dbReference type="Proteomes" id="UP000051562">
    <property type="component" value="Unassembled WGS sequence"/>
</dbReference>
<organism evidence="1 2">
    <name type="scientific">Bosea thiooxidans</name>
    <dbReference type="NCBI Taxonomy" id="53254"/>
    <lineage>
        <taxon>Bacteria</taxon>
        <taxon>Pseudomonadati</taxon>
        <taxon>Pseudomonadota</taxon>
        <taxon>Alphaproteobacteria</taxon>
        <taxon>Hyphomicrobiales</taxon>
        <taxon>Boseaceae</taxon>
        <taxon>Bosea</taxon>
    </lineage>
</organism>
<name>A0A0Q3SXP1_9HYPH</name>